<dbReference type="PATRIC" id="fig|1120928.5.peg.3426"/>
<evidence type="ECO:0000313" key="1">
    <source>
        <dbReference type="EMBL" id="ESK53386.1"/>
    </source>
</evidence>
<organism evidence="1 2">
    <name type="scientific">Acinetobacter tjernbergiae DSM 14971 = CIP 107465</name>
    <dbReference type="NCBI Taxonomy" id="1120928"/>
    <lineage>
        <taxon>Bacteria</taxon>
        <taxon>Pseudomonadati</taxon>
        <taxon>Pseudomonadota</taxon>
        <taxon>Gammaproteobacteria</taxon>
        <taxon>Moraxellales</taxon>
        <taxon>Moraxellaceae</taxon>
        <taxon>Acinetobacter</taxon>
    </lineage>
</organism>
<proteinExistence type="predicted"/>
<dbReference type="eggNOG" id="ENOG503458G">
    <property type="taxonomic scope" value="Bacteria"/>
</dbReference>
<sequence>MKKHIILTTLLFTLCGEIYANDRNTAADSTEIHKTTPICLISGTPTNNQYTEIKHLKIGKNTYGSVTDLYPKIIDKAEKLDADAIIHYNASQRFGFWPWRLVRPVMTGTAIKWLSTPPNCQSLGGIEIK</sequence>
<comment type="caution">
    <text evidence="1">The sequence shown here is derived from an EMBL/GenBank/DDBJ whole genome shotgun (WGS) entry which is preliminary data.</text>
</comment>
<name>V2UXQ4_9GAMM</name>
<reference evidence="1 2" key="1">
    <citation type="submission" date="2013-10" db="EMBL/GenBank/DDBJ databases">
        <title>The Genome Sequence of Acinetobacter tjernbergiae CIP107465.</title>
        <authorList>
            <consortium name="The Broad Institute Genomics Platform"/>
            <consortium name="The Broad Institute Genome Sequencing Center for Infectious Disease"/>
            <person name="Cerqueira G."/>
            <person name="Feldgarden M."/>
            <person name="Courvalin P."/>
            <person name="Grillot-Courvalin C."/>
            <person name="Clermont D."/>
            <person name="Rocha E."/>
            <person name="Yoon E.-J."/>
            <person name="Nemec A."/>
            <person name="Young S.K."/>
            <person name="Zeng Q."/>
            <person name="Gargeya S."/>
            <person name="Fitzgerald M."/>
            <person name="Abouelleil A."/>
            <person name="Alvarado L."/>
            <person name="Berlin A.M."/>
            <person name="Chapman S.B."/>
            <person name="Gainer-Dewar J."/>
            <person name="Goldberg J."/>
            <person name="Gnerre S."/>
            <person name="Griggs A."/>
            <person name="Gujja S."/>
            <person name="Hansen M."/>
            <person name="Howarth C."/>
            <person name="Imamovic A."/>
            <person name="Ireland A."/>
            <person name="Larimer J."/>
            <person name="McCowan C."/>
            <person name="Murphy C."/>
            <person name="Pearson M."/>
            <person name="Poon T.W."/>
            <person name="Priest M."/>
            <person name="Roberts A."/>
            <person name="Saif S."/>
            <person name="Shea T."/>
            <person name="Sykes S."/>
            <person name="Wortman J."/>
            <person name="Nusbaum C."/>
            <person name="Birren B."/>
        </authorList>
    </citation>
    <scope>NUCLEOTIDE SEQUENCE [LARGE SCALE GENOMIC DNA]</scope>
    <source>
        <strain evidence="1 2">CIP 107465</strain>
    </source>
</reference>
<dbReference type="RefSeq" id="WP_018679707.1">
    <property type="nucleotide sequence ID" value="NZ_AYEV01000051.1"/>
</dbReference>
<gene>
    <name evidence="1" type="ORF">F990_03388</name>
</gene>
<dbReference type="AlphaFoldDB" id="V2UXQ4"/>
<accession>V2UXQ4</accession>
<protein>
    <submittedName>
        <fullName evidence="1">Uncharacterized protein</fullName>
    </submittedName>
</protein>
<dbReference type="OrthoDB" id="6704512at2"/>
<dbReference type="EMBL" id="AYEV01000051">
    <property type="protein sequence ID" value="ESK53386.1"/>
    <property type="molecule type" value="Genomic_DNA"/>
</dbReference>
<evidence type="ECO:0000313" key="2">
    <source>
        <dbReference type="Proteomes" id="UP000017404"/>
    </source>
</evidence>
<keyword evidence="2" id="KW-1185">Reference proteome</keyword>
<dbReference type="Proteomes" id="UP000017404">
    <property type="component" value="Unassembled WGS sequence"/>
</dbReference>